<accession>I4B401</accession>
<dbReference type="AlphaFoldDB" id="I4B401"/>
<protein>
    <submittedName>
        <fullName evidence="3">Enoyl-CoA hydratase/isomerase</fullName>
    </submittedName>
</protein>
<dbReference type="Pfam" id="PF00378">
    <property type="entry name" value="ECH_1"/>
    <property type="match status" value="1"/>
</dbReference>
<proteinExistence type="inferred from homology"/>
<dbReference type="InterPro" id="IPR001753">
    <property type="entry name" value="Enoyl-CoA_hydra/iso"/>
</dbReference>
<dbReference type="CDD" id="cd06558">
    <property type="entry name" value="crotonase-like"/>
    <property type="match status" value="1"/>
</dbReference>
<dbReference type="InterPro" id="IPR029045">
    <property type="entry name" value="ClpP/crotonase-like_dom_sf"/>
</dbReference>
<organism evidence="3 4">
    <name type="scientific">Turneriella parva (strain ATCC BAA-1111 / DSM 21527 / NCTC 11395 / H)</name>
    <name type="common">Leptospira parva</name>
    <dbReference type="NCBI Taxonomy" id="869212"/>
    <lineage>
        <taxon>Bacteria</taxon>
        <taxon>Pseudomonadati</taxon>
        <taxon>Spirochaetota</taxon>
        <taxon>Spirochaetia</taxon>
        <taxon>Leptospirales</taxon>
        <taxon>Leptospiraceae</taxon>
        <taxon>Turneriella</taxon>
    </lineage>
</organism>
<dbReference type="RefSeq" id="WP_014802522.1">
    <property type="nucleotide sequence ID" value="NC_018020.1"/>
</dbReference>
<evidence type="ECO:0000256" key="2">
    <source>
        <dbReference type="RuleBase" id="RU003707"/>
    </source>
</evidence>
<dbReference type="KEGG" id="tpx:Turpa_1360"/>
<name>I4B401_TURPD</name>
<dbReference type="GO" id="GO:0006635">
    <property type="term" value="P:fatty acid beta-oxidation"/>
    <property type="evidence" value="ECO:0007669"/>
    <property type="project" value="TreeGrafter"/>
</dbReference>
<evidence type="ECO:0000256" key="1">
    <source>
        <dbReference type="ARBA" id="ARBA00005254"/>
    </source>
</evidence>
<dbReference type="STRING" id="869212.Turpa_1360"/>
<evidence type="ECO:0000313" key="3">
    <source>
        <dbReference type="EMBL" id="AFM12008.1"/>
    </source>
</evidence>
<evidence type="ECO:0000313" key="4">
    <source>
        <dbReference type="Proteomes" id="UP000006048"/>
    </source>
</evidence>
<sequence length="263" mass="28031">MQTLYDHKQLRATLDGNGVCHVELNNASQLNALNTTMAAGAVELAEIIQKSTARVVVFTGAGRAFSAGGDLNYLIELTKLPAAESAAAMLHFYKSYLSLFTLPLPTIAHINGPCVGAGFCLALACDLRFAVSNSKVGMNFVRIGLNPGMAAEHWAHLGHTPLLNEMLLTGKIYNSSDIRLRALFNQVGASEEIEDAVLSCARAIASASPQSIALSLPLLRGHTLSREEVMQAEAAGQGICMSTGQIAESVAAQREGKSFRFER</sequence>
<gene>
    <name evidence="3" type="ordered locus">Turpa_1360</name>
</gene>
<dbReference type="Proteomes" id="UP000006048">
    <property type="component" value="Chromosome"/>
</dbReference>
<dbReference type="PANTHER" id="PTHR11941:SF54">
    <property type="entry name" value="ENOYL-COA HYDRATASE, MITOCHONDRIAL"/>
    <property type="match status" value="1"/>
</dbReference>
<dbReference type="PANTHER" id="PTHR11941">
    <property type="entry name" value="ENOYL-COA HYDRATASE-RELATED"/>
    <property type="match status" value="1"/>
</dbReference>
<dbReference type="HOGENOM" id="CLU_009834_7_3_12"/>
<dbReference type="PROSITE" id="PS00166">
    <property type="entry name" value="ENOYL_COA_HYDRATASE"/>
    <property type="match status" value="1"/>
</dbReference>
<dbReference type="GO" id="GO:0003824">
    <property type="term" value="F:catalytic activity"/>
    <property type="evidence" value="ECO:0007669"/>
    <property type="project" value="InterPro"/>
</dbReference>
<dbReference type="Gene3D" id="3.90.226.10">
    <property type="entry name" value="2-enoyl-CoA Hydratase, Chain A, domain 1"/>
    <property type="match status" value="1"/>
</dbReference>
<dbReference type="EMBL" id="CP002959">
    <property type="protein sequence ID" value="AFM12008.1"/>
    <property type="molecule type" value="Genomic_DNA"/>
</dbReference>
<dbReference type="OrthoDB" id="9775794at2"/>
<comment type="similarity">
    <text evidence="1 2">Belongs to the enoyl-CoA hydratase/isomerase family.</text>
</comment>
<dbReference type="PATRIC" id="fig|869212.3.peg.1347"/>
<reference evidence="3 4" key="1">
    <citation type="submission" date="2012-06" db="EMBL/GenBank/DDBJ databases">
        <title>The complete chromosome of genome of Turneriella parva DSM 21527.</title>
        <authorList>
            <consortium name="US DOE Joint Genome Institute (JGI-PGF)"/>
            <person name="Lucas S."/>
            <person name="Han J."/>
            <person name="Lapidus A."/>
            <person name="Bruce D."/>
            <person name="Goodwin L."/>
            <person name="Pitluck S."/>
            <person name="Peters L."/>
            <person name="Kyrpides N."/>
            <person name="Mavromatis K."/>
            <person name="Ivanova N."/>
            <person name="Mikhailova N."/>
            <person name="Chertkov O."/>
            <person name="Detter J.C."/>
            <person name="Tapia R."/>
            <person name="Han C."/>
            <person name="Land M."/>
            <person name="Hauser L."/>
            <person name="Markowitz V."/>
            <person name="Cheng J.-F."/>
            <person name="Hugenholtz P."/>
            <person name="Woyke T."/>
            <person name="Wu D."/>
            <person name="Gronow S."/>
            <person name="Wellnitz S."/>
            <person name="Brambilla E."/>
            <person name="Klenk H.-P."/>
            <person name="Eisen J.A."/>
        </authorList>
    </citation>
    <scope>NUCLEOTIDE SEQUENCE [LARGE SCALE GENOMIC DNA]</scope>
    <source>
        <strain evidence="4">ATCC BAA-1111 / DSM 21527 / NCTC 11395 / H</strain>
    </source>
</reference>
<dbReference type="SUPFAM" id="SSF52096">
    <property type="entry name" value="ClpP/crotonase"/>
    <property type="match status" value="1"/>
</dbReference>
<dbReference type="InterPro" id="IPR018376">
    <property type="entry name" value="Enoyl-CoA_hyd/isom_CS"/>
</dbReference>
<keyword evidence="4" id="KW-1185">Reference proteome</keyword>